<dbReference type="PROSITE" id="PS50943">
    <property type="entry name" value="HTH_CROC1"/>
    <property type="match status" value="1"/>
</dbReference>
<dbReference type="InterPro" id="IPR010982">
    <property type="entry name" value="Lambda_DNA-bd_dom_sf"/>
</dbReference>
<sequence length="114" mass="12414">MPYPATGFADCCSYRSLTHVTEYPNSGYSAPPGRVAAVPRVLQSTFYKKLRSALAEARSQAGLTQEDVAEKLGRPQSFVSKYESGERRLDVLEFVEVCQALGVLPTELLSGILA</sequence>
<dbReference type="Proteomes" id="UP000318199">
    <property type="component" value="Unassembled WGS sequence"/>
</dbReference>
<dbReference type="SMART" id="SM00530">
    <property type="entry name" value="HTH_XRE"/>
    <property type="match status" value="1"/>
</dbReference>
<dbReference type="OrthoDB" id="9803379at2"/>
<dbReference type="CDD" id="cd00093">
    <property type="entry name" value="HTH_XRE"/>
    <property type="match status" value="1"/>
</dbReference>
<reference evidence="2 3" key="1">
    <citation type="submission" date="2019-07" db="EMBL/GenBank/DDBJ databases">
        <title>Caenimonas sedimenti sp. nov., isolated from activated sludge.</title>
        <authorList>
            <person name="Xu J."/>
        </authorList>
    </citation>
    <scope>NUCLEOTIDE SEQUENCE [LARGE SCALE GENOMIC DNA]</scope>
    <source>
        <strain evidence="2 3">HX-9-20</strain>
    </source>
</reference>
<organism evidence="2 3">
    <name type="scientific">Caenimonas sedimenti</name>
    <dbReference type="NCBI Taxonomy" id="2596921"/>
    <lineage>
        <taxon>Bacteria</taxon>
        <taxon>Pseudomonadati</taxon>
        <taxon>Pseudomonadota</taxon>
        <taxon>Betaproteobacteria</taxon>
        <taxon>Burkholderiales</taxon>
        <taxon>Comamonadaceae</taxon>
        <taxon>Caenimonas</taxon>
    </lineage>
</organism>
<gene>
    <name evidence="2" type="ORF">FN976_25745</name>
</gene>
<dbReference type="EMBL" id="VOBQ01000023">
    <property type="protein sequence ID" value="TWO67801.1"/>
    <property type="molecule type" value="Genomic_DNA"/>
</dbReference>
<dbReference type="Gene3D" id="1.10.260.40">
    <property type="entry name" value="lambda repressor-like DNA-binding domains"/>
    <property type="match status" value="1"/>
</dbReference>
<dbReference type="AlphaFoldDB" id="A0A562ZHC3"/>
<comment type="caution">
    <text evidence="2">The sequence shown here is derived from an EMBL/GenBank/DDBJ whole genome shotgun (WGS) entry which is preliminary data.</text>
</comment>
<evidence type="ECO:0000313" key="3">
    <source>
        <dbReference type="Proteomes" id="UP000318199"/>
    </source>
</evidence>
<evidence type="ECO:0000313" key="2">
    <source>
        <dbReference type="EMBL" id="TWO67801.1"/>
    </source>
</evidence>
<accession>A0A562ZHC3</accession>
<proteinExistence type="predicted"/>
<dbReference type="Pfam" id="PF01381">
    <property type="entry name" value="HTH_3"/>
    <property type="match status" value="1"/>
</dbReference>
<dbReference type="InterPro" id="IPR001387">
    <property type="entry name" value="Cro/C1-type_HTH"/>
</dbReference>
<dbReference type="SUPFAM" id="SSF47413">
    <property type="entry name" value="lambda repressor-like DNA-binding domains"/>
    <property type="match status" value="1"/>
</dbReference>
<name>A0A562ZHC3_9BURK</name>
<feature type="domain" description="HTH cro/C1-type" evidence="1">
    <location>
        <begin position="54"/>
        <end position="108"/>
    </location>
</feature>
<keyword evidence="3" id="KW-1185">Reference proteome</keyword>
<dbReference type="GO" id="GO:0003677">
    <property type="term" value="F:DNA binding"/>
    <property type="evidence" value="ECO:0007669"/>
    <property type="project" value="InterPro"/>
</dbReference>
<evidence type="ECO:0000259" key="1">
    <source>
        <dbReference type="PROSITE" id="PS50943"/>
    </source>
</evidence>
<protein>
    <submittedName>
        <fullName evidence="2">Helix-turn-helix transcriptional regulator</fullName>
    </submittedName>
</protein>